<evidence type="ECO:0000256" key="2">
    <source>
        <dbReference type="SAM" id="Phobius"/>
    </source>
</evidence>
<dbReference type="GO" id="GO:0005886">
    <property type="term" value="C:plasma membrane"/>
    <property type="evidence" value="ECO:0007669"/>
    <property type="project" value="TreeGrafter"/>
</dbReference>
<feature type="compositionally biased region" description="Polar residues" evidence="1">
    <location>
        <begin position="305"/>
        <end position="320"/>
    </location>
</feature>
<feature type="region of interest" description="Disordered" evidence="1">
    <location>
        <begin position="285"/>
        <end position="470"/>
    </location>
</feature>
<dbReference type="EMBL" id="JAADYS010003703">
    <property type="protein sequence ID" value="KAF4444262.1"/>
    <property type="molecule type" value="Genomic_DNA"/>
</dbReference>
<dbReference type="OrthoDB" id="5401332at2759"/>
<keyword evidence="2" id="KW-1133">Transmembrane helix</keyword>
<keyword evidence="4" id="KW-1185">Reference proteome</keyword>
<dbReference type="GO" id="GO:0005935">
    <property type="term" value="C:cellular bud neck"/>
    <property type="evidence" value="ECO:0007669"/>
    <property type="project" value="TreeGrafter"/>
</dbReference>
<gene>
    <name evidence="3" type="ORF">FALBO_17238</name>
</gene>
<feature type="compositionally biased region" description="Polar residues" evidence="1">
    <location>
        <begin position="229"/>
        <end position="252"/>
    </location>
</feature>
<comment type="caution">
    <text evidence="3">The sequence shown here is derived from an EMBL/GenBank/DDBJ whole genome shotgun (WGS) entry which is preliminary data.</text>
</comment>
<proteinExistence type="predicted"/>
<keyword evidence="2" id="KW-0812">Transmembrane</keyword>
<evidence type="ECO:0000313" key="4">
    <source>
        <dbReference type="Proteomes" id="UP000554235"/>
    </source>
</evidence>
<feature type="transmembrane region" description="Helical" evidence="2">
    <location>
        <begin position="66"/>
        <end position="87"/>
    </location>
</feature>
<name>A0A8H4K3X7_9HYPO</name>
<reference evidence="3 4" key="1">
    <citation type="submission" date="2020-01" db="EMBL/GenBank/DDBJ databases">
        <title>Identification and distribution of gene clusters putatively required for synthesis of sphingolipid metabolism inhibitors in phylogenetically diverse species of the filamentous fungus Fusarium.</title>
        <authorList>
            <person name="Kim H.-S."/>
            <person name="Busman M."/>
            <person name="Brown D.W."/>
            <person name="Divon H."/>
            <person name="Uhlig S."/>
            <person name="Proctor R.H."/>
        </authorList>
    </citation>
    <scope>NUCLEOTIDE SEQUENCE [LARGE SCALE GENOMIC DNA]</scope>
    <source>
        <strain evidence="3 4">NRRL 20459</strain>
    </source>
</reference>
<keyword evidence="2" id="KW-0472">Membrane</keyword>
<evidence type="ECO:0000313" key="3">
    <source>
        <dbReference type="EMBL" id="KAF4444262.1"/>
    </source>
</evidence>
<sequence length="470" mass="51080">MPAIDEAMARSLRGSAWEILKDKFVRTIAADLARRDMVGDAATKVDDFTTAISSWDNCMSVAWCKWPLIGIIVLGGLIVFSILWCIIRCCCCGLSCCCSCFQCLKCCGNCCGACDPPGGRNVKHLDDPYAPQNQHHGYRSEPPMNPTVGSTFASNIPASNTFASKPVHNEPPQYAEFEMSKPRNEDALPEMPSWEGANSKKVVVHEDAVELDSLKKPVPDQQMGVMDGASSTQLTPYSQGNSSGYLAHNNQAPDHYSPLDGQGYGYNAAAAGGYGADQAYGAAMGPGQHSHAQNLNGYGQDHGYDQTQGYGQTAAPQNDYANYGGYRGAPSPAPQGYGMRQAPGPRRTPAPQDDFDSYGQLPRRSPAPQNDYGFAQPARHSPAPQNDYGYNQPSRHSPAPQNDYGYNQRNFTPAPEAHYGPRPVPQRQYNQEPPQSPINNNSGFDFNSGYARPQPSPTQDSYPGFKPYQP</sequence>
<protein>
    <submittedName>
        <fullName evidence="3">Fibroin-3</fullName>
    </submittedName>
</protein>
<organism evidence="3 4">
    <name type="scientific">Fusarium albosuccineum</name>
    <dbReference type="NCBI Taxonomy" id="1237068"/>
    <lineage>
        <taxon>Eukaryota</taxon>
        <taxon>Fungi</taxon>
        <taxon>Dikarya</taxon>
        <taxon>Ascomycota</taxon>
        <taxon>Pezizomycotina</taxon>
        <taxon>Sordariomycetes</taxon>
        <taxon>Hypocreomycetidae</taxon>
        <taxon>Hypocreales</taxon>
        <taxon>Nectriaceae</taxon>
        <taxon>Fusarium</taxon>
        <taxon>Fusarium decemcellulare species complex</taxon>
    </lineage>
</organism>
<dbReference type="AlphaFoldDB" id="A0A8H4K3X7"/>
<dbReference type="PANTHER" id="PTHR40018:SF1">
    <property type="entry name" value="[PSI+] INDUCTION PROTEIN 2"/>
    <property type="match status" value="1"/>
</dbReference>
<dbReference type="InterPro" id="IPR037504">
    <property type="entry name" value="PSI_induc_2"/>
</dbReference>
<evidence type="ECO:0000256" key="1">
    <source>
        <dbReference type="SAM" id="MobiDB-lite"/>
    </source>
</evidence>
<feature type="compositionally biased region" description="Polar residues" evidence="1">
    <location>
        <begin position="427"/>
        <end position="445"/>
    </location>
</feature>
<accession>A0A8H4K3X7</accession>
<feature type="region of interest" description="Disordered" evidence="1">
    <location>
        <begin position="218"/>
        <end position="259"/>
    </location>
</feature>
<dbReference type="PANTHER" id="PTHR40018">
    <property type="entry name" value="[PSI+] INDUCTION PROTEIN 2"/>
    <property type="match status" value="1"/>
</dbReference>
<dbReference type="Proteomes" id="UP000554235">
    <property type="component" value="Unassembled WGS sequence"/>
</dbReference>